<dbReference type="RefSeq" id="WP_164363553.1">
    <property type="nucleotide sequence ID" value="NZ_CP066776.1"/>
</dbReference>
<dbReference type="Pfam" id="PF24754">
    <property type="entry name" value="MavL"/>
    <property type="match status" value="1"/>
</dbReference>
<dbReference type="KEGG" id="soa:G3M56_008505"/>
<dbReference type="AlphaFoldDB" id="A0A6B3L2M8"/>
<name>A0A6B3L2M8_9BACT</name>
<feature type="domain" description="Macrodomain effector MavL" evidence="1">
    <location>
        <begin position="7"/>
        <end position="331"/>
    </location>
</feature>
<evidence type="ECO:0000313" key="2">
    <source>
        <dbReference type="EMBL" id="QQL43937.1"/>
    </source>
</evidence>
<dbReference type="Proteomes" id="UP000475117">
    <property type="component" value="Chromosome"/>
</dbReference>
<protein>
    <recommendedName>
        <fullName evidence="1">Macrodomain effector MavL domain-containing protein</fullName>
    </recommendedName>
</protein>
<accession>A0A6B3L2M8</accession>
<reference evidence="2 3" key="1">
    <citation type="submission" date="2020-12" db="EMBL/GenBank/DDBJ databases">
        <title>Sulforoseuscoccus oceanibium gen. nov., sp. nov., a representative of the phylum Verrucomicrobia with special cytoplasmic membrane, and proposal of Sulforoseuscoccusaceae fam. nov.</title>
        <authorList>
            <person name="Xi F."/>
        </authorList>
    </citation>
    <scope>NUCLEOTIDE SEQUENCE [LARGE SCALE GENOMIC DNA]</scope>
    <source>
        <strain evidence="2 3">T37</strain>
    </source>
</reference>
<organism evidence="2 3">
    <name type="scientific">Sulfuriroseicoccus oceanibius</name>
    <dbReference type="NCBI Taxonomy" id="2707525"/>
    <lineage>
        <taxon>Bacteria</taxon>
        <taxon>Pseudomonadati</taxon>
        <taxon>Verrucomicrobiota</taxon>
        <taxon>Verrucomicrobiia</taxon>
        <taxon>Verrucomicrobiales</taxon>
        <taxon>Verrucomicrobiaceae</taxon>
        <taxon>Sulfuriroseicoccus</taxon>
    </lineage>
</organism>
<dbReference type="InterPro" id="IPR057098">
    <property type="entry name" value="MavL"/>
</dbReference>
<evidence type="ECO:0000313" key="3">
    <source>
        <dbReference type="Proteomes" id="UP000475117"/>
    </source>
</evidence>
<evidence type="ECO:0000259" key="1">
    <source>
        <dbReference type="Pfam" id="PF24754"/>
    </source>
</evidence>
<gene>
    <name evidence="2" type="ORF">G3M56_008505</name>
</gene>
<proteinExistence type="predicted"/>
<sequence>MLNTPAYQVVIHPQVLEKAQRLLTSVQAGTDALGARVGDVLATRTVADLTTIEFLEALVQSKLPVIFAESAVHGDGSDWTQEELSLLGDINISIPVTIFDDGRHSGPDVHTPPITGTLLFTPGALLRSSYGTPADWDEVVRDGKIDQSAFTALYERRLLPLFHHASQSSAANGNDALITIPGLGCGQFAGPFRGQLGAHLEQALVSILERHAADLPHLRAVYFDPYAECSNARREIDHIAFLTRPLTQGNQHKPQLCPPTTYQEPGDDFSRCELFSMVAWDHVSWPGNDFFGGSRCTDDGVKSAATNAMHALTGIEGEYCDITHAYLPPQPHHTWEEVVRAEHLRLKVADRHLVYPSN</sequence>
<keyword evidence="3" id="KW-1185">Reference proteome</keyword>
<dbReference type="EMBL" id="CP066776">
    <property type="protein sequence ID" value="QQL43937.1"/>
    <property type="molecule type" value="Genomic_DNA"/>
</dbReference>